<gene>
    <name evidence="1" type="ORF">FHR96_001903</name>
</gene>
<name>A0A7W5BXP1_9GAMM</name>
<proteinExistence type="predicted"/>
<dbReference type="EMBL" id="JACHXM010000007">
    <property type="protein sequence ID" value="MBB3141029.1"/>
    <property type="molecule type" value="Genomic_DNA"/>
</dbReference>
<evidence type="ECO:0000313" key="2">
    <source>
        <dbReference type="Proteomes" id="UP000525987"/>
    </source>
</evidence>
<keyword evidence="2" id="KW-1185">Reference proteome</keyword>
<evidence type="ECO:0000313" key="1">
    <source>
        <dbReference type="EMBL" id="MBB3141029.1"/>
    </source>
</evidence>
<comment type="caution">
    <text evidence="1">The sequence shown here is derived from an EMBL/GenBank/DDBJ whole genome shotgun (WGS) entry which is preliminary data.</text>
</comment>
<accession>A0A7W5BXP1</accession>
<dbReference type="AlphaFoldDB" id="A0A7W5BXP1"/>
<sequence>MTTSTARPSLLKRIGKGAYRVLEVMTESAYRGFQARMPYAYI</sequence>
<protein>
    <submittedName>
        <fullName evidence="1">Uncharacterized protein</fullName>
    </submittedName>
</protein>
<organism evidence="1 2">
    <name type="scientific">Halomonas organivorans</name>
    <dbReference type="NCBI Taxonomy" id="257772"/>
    <lineage>
        <taxon>Bacteria</taxon>
        <taxon>Pseudomonadati</taxon>
        <taxon>Pseudomonadota</taxon>
        <taxon>Gammaproteobacteria</taxon>
        <taxon>Oceanospirillales</taxon>
        <taxon>Halomonadaceae</taxon>
        <taxon>Halomonas</taxon>
    </lineage>
</organism>
<reference evidence="1 2" key="1">
    <citation type="submission" date="2020-08" db="EMBL/GenBank/DDBJ databases">
        <title>Genomic Encyclopedia of Type Strains, Phase III (KMG-III): the genomes of soil and plant-associated and newly described type strains.</title>
        <authorList>
            <person name="Whitman W."/>
        </authorList>
    </citation>
    <scope>NUCLEOTIDE SEQUENCE [LARGE SCALE GENOMIC DNA]</scope>
    <source>
        <strain evidence="1 2">CECT 5995</strain>
    </source>
</reference>
<dbReference type="Proteomes" id="UP000525987">
    <property type="component" value="Unassembled WGS sequence"/>
</dbReference>
<dbReference type="RefSeq" id="WP_281378388.1">
    <property type="nucleotide sequence ID" value="NZ_JACHXM010000007.1"/>
</dbReference>